<feature type="domain" description="eCIS core" evidence="1">
    <location>
        <begin position="82"/>
        <end position="118"/>
    </location>
</feature>
<evidence type="ECO:0000313" key="2">
    <source>
        <dbReference type="EMBL" id="BDS05666.1"/>
    </source>
</evidence>
<evidence type="ECO:0000259" key="1">
    <source>
        <dbReference type="Pfam" id="PF13699"/>
    </source>
</evidence>
<dbReference type="InterPro" id="IPR025295">
    <property type="entry name" value="eCIS_core_dom"/>
</dbReference>
<dbReference type="EMBL" id="AP026866">
    <property type="protein sequence ID" value="BDS05666.1"/>
    <property type="molecule type" value="Genomic_DNA"/>
</dbReference>
<accession>A0AAT9FI94</accession>
<organism evidence="2">
    <name type="scientific">Oceaniferula spumae</name>
    <dbReference type="NCBI Taxonomy" id="2979115"/>
    <lineage>
        <taxon>Bacteria</taxon>
        <taxon>Pseudomonadati</taxon>
        <taxon>Verrucomicrobiota</taxon>
        <taxon>Verrucomicrobiia</taxon>
        <taxon>Verrucomicrobiales</taxon>
        <taxon>Verrucomicrobiaceae</taxon>
        <taxon>Oceaniferula</taxon>
    </lineage>
</organism>
<name>A0AAT9FI94_9BACT</name>
<proteinExistence type="predicted"/>
<protein>
    <recommendedName>
        <fullName evidence="1">eCIS core domain-containing protein</fullName>
    </recommendedName>
</protein>
<sequence length="156" mass="17664">MKRGLYWILAFLAACCATPWAFWHQGRIQKHGRKLTEQELTYAMDLGVTQPEEIYVSVVDRVPNPLHFLFSLLNRCGASCVIDAAGITLGRGIYLSADCAGSAALMAHELVHIQQYQRVGSIWAFMIEYIHQCLMHGYYDADWEVEARQESARVLA</sequence>
<reference evidence="2" key="1">
    <citation type="submission" date="2024-07" db="EMBL/GenBank/DDBJ databases">
        <title>Complete genome sequence of Verrucomicrobiaceae bacterium NT6N.</title>
        <authorList>
            <person name="Huang C."/>
            <person name="Takami H."/>
            <person name="Hamasaki K."/>
        </authorList>
    </citation>
    <scope>NUCLEOTIDE SEQUENCE</scope>
    <source>
        <strain evidence="2">NT6N</strain>
    </source>
</reference>
<dbReference type="Pfam" id="PF13699">
    <property type="entry name" value="eCIS_core"/>
    <property type="match status" value="1"/>
</dbReference>
<dbReference type="PROSITE" id="PS51257">
    <property type="entry name" value="PROKAR_LIPOPROTEIN"/>
    <property type="match status" value="1"/>
</dbReference>
<dbReference type="KEGG" id="osu:NT6N_07060"/>
<dbReference type="AlphaFoldDB" id="A0AAT9FI94"/>
<gene>
    <name evidence="2" type="ORF">NT6N_07060</name>
</gene>